<gene>
    <name evidence="1" type="ORF">MFMK1_003632</name>
</gene>
<organism evidence="1 2">
    <name type="scientific">Metallumcola ferriviriculae</name>
    <dbReference type="NCBI Taxonomy" id="3039180"/>
    <lineage>
        <taxon>Bacteria</taxon>
        <taxon>Bacillati</taxon>
        <taxon>Bacillota</taxon>
        <taxon>Clostridia</taxon>
        <taxon>Neomoorellales</taxon>
        <taxon>Desulfitibacteraceae</taxon>
        <taxon>Metallumcola</taxon>
    </lineage>
</organism>
<keyword evidence="2" id="KW-1185">Reference proteome</keyword>
<dbReference type="Proteomes" id="UP001329915">
    <property type="component" value="Chromosome"/>
</dbReference>
<evidence type="ECO:0008006" key="3">
    <source>
        <dbReference type="Google" id="ProtNLM"/>
    </source>
</evidence>
<evidence type="ECO:0000313" key="2">
    <source>
        <dbReference type="Proteomes" id="UP001329915"/>
    </source>
</evidence>
<evidence type="ECO:0000313" key="1">
    <source>
        <dbReference type="EMBL" id="WRO23764.1"/>
    </source>
</evidence>
<dbReference type="RefSeq" id="WP_366923142.1">
    <property type="nucleotide sequence ID" value="NZ_CP121694.1"/>
</dbReference>
<accession>A0AAU0UTI5</accession>
<name>A0AAU0UTI5_9FIRM</name>
<sequence length="132" mass="15252">MKQFRLLVVLIILFLSLTAGCSKTEMYREDIPMPPNAKLISEQEEETVFKTVVSLTSFRSYYKSKMPQYGWELVRDGSFHLTFKNGKEKVLITYSFPPPPSPEYKVNITHGAINAFNLKNPPVLIKYIFQNI</sequence>
<reference evidence="1 2" key="1">
    <citation type="submission" date="2023-04" db="EMBL/GenBank/DDBJ databases">
        <authorList>
            <person name="Hsu D."/>
        </authorList>
    </citation>
    <scope>NUCLEOTIDE SEQUENCE [LARGE SCALE GENOMIC DNA]</scope>
    <source>
        <strain evidence="1 2">MK1</strain>
    </source>
</reference>
<dbReference type="PROSITE" id="PS51257">
    <property type="entry name" value="PROKAR_LIPOPROTEIN"/>
    <property type="match status" value="1"/>
</dbReference>
<proteinExistence type="predicted"/>
<dbReference type="KEGG" id="dbc:MFMK1_003632"/>
<dbReference type="EMBL" id="CP121694">
    <property type="protein sequence ID" value="WRO23764.1"/>
    <property type="molecule type" value="Genomic_DNA"/>
</dbReference>
<dbReference type="AlphaFoldDB" id="A0AAU0UTI5"/>
<protein>
    <recommendedName>
        <fullName evidence="3">Lipoprotein</fullName>
    </recommendedName>
</protein>